<dbReference type="FunFam" id="2.60.40.10:FF:000369">
    <property type="entry name" value="Protein tyrosine phosphatase, receptor type B"/>
    <property type="match status" value="6"/>
</dbReference>
<dbReference type="SMART" id="SM00060">
    <property type="entry name" value="FN3"/>
    <property type="match status" value="7"/>
</dbReference>
<dbReference type="EMBL" id="JWIN03000012">
    <property type="protein sequence ID" value="KAB1269703.1"/>
    <property type="molecule type" value="Genomic_DNA"/>
</dbReference>
<evidence type="ECO:0000313" key="3">
    <source>
        <dbReference type="Proteomes" id="UP000299084"/>
    </source>
</evidence>
<feature type="domain" description="Fibronectin type-III" evidence="1">
    <location>
        <begin position="209"/>
        <end position="301"/>
    </location>
</feature>
<evidence type="ECO:0000313" key="2">
    <source>
        <dbReference type="EMBL" id="KAB1269703.1"/>
    </source>
</evidence>
<dbReference type="PROSITE" id="PS50853">
    <property type="entry name" value="FN3"/>
    <property type="match status" value="5"/>
</dbReference>
<evidence type="ECO:0000259" key="1">
    <source>
        <dbReference type="PROSITE" id="PS50853"/>
    </source>
</evidence>
<dbReference type="GO" id="GO:0045296">
    <property type="term" value="F:cadherin binding"/>
    <property type="evidence" value="ECO:0007669"/>
    <property type="project" value="TreeGrafter"/>
</dbReference>
<dbReference type="InterPro" id="IPR003961">
    <property type="entry name" value="FN3_dom"/>
</dbReference>
<protein>
    <submittedName>
        <fullName evidence="2">Receptor-type tyrosine-protein phosphatase beta</fullName>
    </submittedName>
</protein>
<comment type="caution">
    <text evidence="2">The sequence shown here is derived from an EMBL/GenBank/DDBJ whole genome shotgun (WGS) entry which is preliminary data.</text>
</comment>
<reference evidence="2 3" key="1">
    <citation type="journal article" date="2019" name="Mol. Ecol. Resour.">
        <title>Improving Illumina assemblies with Hi-C and long reads: an example with the North African dromedary.</title>
        <authorList>
            <person name="Elbers J.P."/>
            <person name="Rogers M.F."/>
            <person name="Perelman P.L."/>
            <person name="Proskuryakova A.A."/>
            <person name="Serdyukova N.A."/>
            <person name="Johnson W.E."/>
            <person name="Horin P."/>
            <person name="Corander J."/>
            <person name="Murphy D."/>
            <person name="Burger P.A."/>
        </authorList>
    </citation>
    <scope>NUCLEOTIDE SEQUENCE [LARGE SCALE GENOMIC DNA]</scope>
    <source>
        <strain evidence="2">Drom800</strain>
        <tissue evidence="2">Blood</tissue>
    </source>
</reference>
<keyword evidence="3" id="KW-1185">Reference proteome</keyword>
<dbReference type="GO" id="GO:0001525">
    <property type="term" value="P:angiogenesis"/>
    <property type="evidence" value="ECO:0007669"/>
    <property type="project" value="TreeGrafter"/>
</dbReference>
<keyword evidence="2" id="KW-0675">Receptor</keyword>
<feature type="domain" description="Fibronectin type-III" evidence="1">
    <location>
        <begin position="89"/>
        <end position="176"/>
    </location>
</feature>
<feature type="domain" description="Fibronectin type-III" evidence="1">
    <location>
        <begin position="387"/>
        <end position="475"/>
    </location>
</feature>
<dbReference type="SUPFAM" id="SSF49265">
    <property type="entry name" value="Fibronectin type III"/>
    <property type="match status" value="6"/>
</dbReference>
<sequence>PSPVKDISISPKTDSLLISWSRGSGNVERYQLMLMDKRILVHSNAVDKYATSYTFHGLTPGHLYNVTIVTEAAGLQNYRWKPARTTPMEVSNLKVTNGGSLTSLKAKWQRPSGNVDSYNVTLSHQGAIQESRLLAPQITETQFNDLTPGRLYHVTISCVSGELSAPKVAVGRTADLLSFAGKCTAKQACICRSLQATFSFIFCPADPLPPARFEVNKEKTTSTSLHVWWTPSSGKVSWYEVQLLDDKQKTQESQIQGRTSRNEYTFFNLTAGNKYNITITAVSGDKHSSTVYTNGSTVPSPVKDISISPKTDSLLISWSRGSGNVERYQLMLMDKRILVHSNAVDKYATSYTFHGLTPGHLYNVTIVTEAAGLQNYRWKPARTTPMEVSNLKVTNGGSLTSLKAKWQRPSGNVDSYNVTLSHQGAIQESRLLAPQITETQFNDLTPGRLYHVTISCVSGELSAPKVAVGRTVPEAVGDLEANSSGSTRSLVVSWSPPAGDWEWYRILLLNDSLTLLNITVGKEETHYVIDDVGLIPGRQYEVEVTVVSGNLKNSKRCQGRTVPLAVLHLRVKHANETSLSVMWQSPAAEWEKYITSLGDRDLIFIHKSLPKDAKEFTFTNLVPGRKYIATVTSISGDLKNSSSTKGRTGNIFYKL</sequence>
<dbReference type="FunFam" id="2.60.40.10:FF:001778">
    <property type="entry name" value="Protein tyrosine phosphatase, receptor type B"/>
    <property type="match status" value="1"/>
</dbReference>
<feature type="domain" description="Fibronectin type-III" evidence="1">
    <location>
        <begin position="1"/>
        <end position="88"/>
    </location>
</feature>
<dbReference type="Gene3D" id="2.60.40.10">
    <property type="entry name" value="Immunoglobulins"/>
    <property type="match status" value="7"/>
</dbReference>
<organism evidence="2 3">
    <name type="scientific">Camelus dromedarius</name>
    <name type="common">Dromedary</name>
    <name type="synonym">Arabian camel</name>
    <dbReference type="NCBI Taxonomy" id="9838"/>
    <lineage>
        <taxon>Eukaryota</taxon>
        <taxon>Metazoa</taxon>
        <taxon>Chordata</taxon>
        <taxon>Craniata</taxon>
        <taxon>Vertebrata</taxon>
        <taxon>Euteleostomi</taxon>
        <taxon>Mammalia</taxon>
        <taxon>Eutheria</taxon>
        <taxon>Laurasiatheria</taxon>
        <taxon>Artiodactyla</taxon>
        <taxon>Tylopoda</taxon>
        <taxon>Camelidae</taxon>
        <taxon>Camelus</taxon>
    </lineage>
</organism>
<dbReference type="CDD" id="cd00063">
    <property type="entry name" value="FN3"/>
    <property type="match status" value="7"/>
</dbReference>
<feature type="domain" description="Fibronectin type-III" evidence="1">
    <location>
        <begin position="565"/>
        <end position="651"/>
    </location>
</feature>
<dbReference type="GO" id="GO:0043235">
    <property type="term" value="C:receptor complex"/>
    <property type="evidence" value="ECO:0007669"/>
    <property type="project" value="TreeGrafter"/>
</dbReference>
<dbReference type="PANTHER" id="PTHR46957:SF2">
    <property type="entry name" value="RECEPTOR-TYPE TYROSINE-PROTEIN PHOSPHATASE BETA"/>
    <property type="match status" value="1"/>
</dbReference>
<accession>A0A5N4DEU9</accession>
<dbReference type="AlphaFoldDB" id="A0A5N4DEU9"/>
<dbReference type="PANTHER" id="PTHR46957">
    <property type="entry name" value="CYTOKINE RECEPTOR"/>
    <property type="match status" value="1"/>
</dbReference>
<dbReference type="Proteomes" id="UP000299084">
    <property type="component" value="Unassembled WGS sequence"/>
</dbReference>
<dbReference type="InterPro" id="IPR050713">
    <property type="entry name" value="RTP_Phos/Ushers"/>
</dbReference>
<gene>
    <name evidence="2" type="ORF">Cadr_000017325</name>
</gene>
<dbReference type="Pfam" id="PF00041">
    <property type="entry name" value="fn3"/>
    <property type="match status" value="7"/>
</dbReference>
<name>A0A5N4DEU9_CAMDR</name>
<dbReference type="InterPro" id="IPR013783">
    <property type="entry name" value="Ig-like_fold"/>
</dbReference>
<feature type="non-terminal residue" evidence="2">
    <location>
        <position position="1"/>
    </location>
</feature>
<proteinExistence type="predicted"/>
<dbReference type="InterPro" id="IPR036116">
    <property type="entry name" value="FN3_sf"/>
</dbReference>